<organism evidence="3 4">
    <name type="scientific">Terribacillus halophilus</name>
    <dbReference type="NCBI Taxonomy" id="361279"/>
    <lineage>
        <taxon>Bacteria</taxon>
        <taxon>Bacillati</taxon>
        <taxon>Bacillota</taxon>
        <taxon>Bacilli</taxon>
        <taxon>Bacillales</taxon>
        <taxon>Bacillaceae</taxon>
        <taxon>Terribacillus</taxon>
    </lineage>
</organism>
<evidence type="ECO:0000256" key="1">
    <source>
        <dbReference type="SAM" id="SignalP"/>
    </source>
</evidence>
<name>A0A1G6KX30_9BACI</name>
<dbReference type="RefSeq" id="WP_093726033.1">
    <property type="nucleotide sequence ID" value="NZ_FMZB01000002.1"/>
</dbReference>
<evidence type="ECO:0000313" key="4">
    <source>
        <dbReference type="Proteomes" id="UP000198666"/>
    </source>
</evidence>
<evidence type="ECO:0000259" key="2">
    <source>
        <dbReference type="Pfam" id="PF01928"/>
    </source>
</evidence>
<protein>
    <submittedName>
        <fullName evidence="3">CYTH domain-containing protein</fullName>
    </submittedName>
</protein>
<feature type="chain" id="PRO_5011545677" evidence="1">
    <location>
        <begin position="25"/>
        <end position="266"/>
    </location>
</feature>
<sequence length="266" mass="30797">MKKLSIAVLIALLLITVFPTMSFAEDSPINPGHEVKFMLDVSQFATTDDLVNAFHASHDEDLKVYYFDTPDQIFRKLNYVHRLRIYDGDKKTDITYKKTFPDQAPSDAIAEAAEHDFHGDMSNYKYEIDKKPGKDSFSISRKEKFNKNDKLNYDNGIDIKYALDLFREEAPKKYRNWDDQDWYYDTLEQAVPYGPAAVSKFEGNYEDIDADLEIWHYKGETIAEISTKTDDADDADVIQEKWSEALANEGWLSTNQQSKTSFVMDR</sequence>
<reference evidence="4" key="1">
    <citation type="submission" date="2016-10" db="EMBL/GenBank/DDBJ databases">
        <authorList>
            <person name="Varghese N."/>
            <person name="Submissions S."/>
        </authorList>
    </citation>
    <scope>NUCLEOTIDE SEQUENCE [LARGE SCALE GENOMIC DNA]</scope>
    <source>
        <strain evidence="4">DSM 21620</strain>
    </source>
</reference>
<keyword evidence="4" id="KW-1185">Reference proteome</keyword>
<keyword evidence="1" id="KW-0732">Signal</keyword>
<feature type="signal peptide" evidence="1">
    <location>
        <begin position="1"/>
        <end position="24"/>
    </location>
</feature>
<gene>
    <name evidence="3" type="ORF">SAMN05421663_102173</name>
</gene>
<accession>A0A1G6KX30</accession>
<dbReference type="OrthoDB" id="2339521at2"/>
<dbReference type="InterPro" id="IPR023577">
    <property type="entry name" value="CYTH_domain"/>
</dbReference>
<dbReference type="Gene3D" id="2.40.320.10">
    <property type="entry name" value="Hypothetical Protein Pfu-838710-001"/>
    <property type="match status" value="1"/>
</dbReference>
<dbReference type="AlphaFoldDB" id="A0A1G6KX30"/>
<dbReference type="EMBL" id="FMZB01000002">
    <property type="protein sequence ID" value="SDC35650.1"/>
    <property type="molecule type" value="Genomic_DNA"/>
</dbReference>
<proteinExistence type="predicted"/>
<dbReference type="Pfam" id="PF01928">
    <property type="entry name" value="CYTH"/>
    <property type="match status" value="1"/>
</dbReference>
<evidence type="ECO:0000313" key="3">
    <source>
        <dbReference type="EMBL" id="SDC35650.1"/>
    </source>
</evidence>
<dbReference type="STRING" id="361279.SAMN05421663_102173"/>
<feature type="domain" description="CYTH" evidence="2">
    <location>
        <begin position="34"/>
        <end position="158"/>
    </location>
</feature>
<dbReference type="Proteomes" id="UP000198666">
    <property type="component" value="Unassembled WGS sequence"/>
</dbReference>